<dbReference type="PANTHER" id="PTHR37468">
    <property type="entry name" value="SULFATE TRANSPORTER CYSZ"/>
    <property type="match status" value="1"/>
</dbReference>
<keyword evidence="3" id="KW-1003">Cell membrane</keyword>
<dbReference type="AlphaFoldDB" id="A0A8J6TLD3"/>
<evidence type="ECO:0000256" key="10">
    <source>
        <dbReference type="SAM" id="Phobius"/>
    </source>
</evidence>
<dbReference type="Pfam" id="PF07264">
    <property type="entry name" value="EI24"/>
    <property type="match status" value="1"/>
</dbReference>
<comment type="caution">
    <text evidence="11">The sequence shown here is derived from an EMBL/GenBank/DDBJ whole genome shotgun (WGS) entry which is preliminary data.</text>
</comment>
<dbReference type="GO" id="GO:0019344">
    <property type="term" value="P:cysteine biosynthetic process"/>
    <property type="evidence" value="ECO:0007669"/>
    <property type="project" value="TreeGrafter"/>
</dbReference>
<dbReference type="InterPro" id="IPR059112">
    <property type="entry name" value="CysZ/EI24"/>
</dbReference>
<dbReference type="EMBL" id="JACNJH010000094">
    <property type="protein sequence ID" value="MBC8360518.1"/>
    <property type="molecule type" value="Genomic_DNA"/>
</dbReference>
<evidence type="ECO:0000256" key="8">
    <source>
        <dbReference type="ARBA" id="ARBA00023032"/>
    </source>
</evidence>
<proteinExistence type="predicted"/>
<keyword evidence="6 10" id="KW-0812">Transmembrane</keyword>
<keyword evidence="8" id="KW-0764">Sulfate transport</keyword>
<name>A0A8J6TLD3_9BACT</name>
<evidence type="ECO:0000313" key="12">
    <source>
        <dbReference type="Proteomes" id="UP000603434"/>
    </source>
</evidence>
<evidence type="ECO:0000256" key="9">
    <source>
        <dbReference type="ARBA" id="ARBA00023136"/>
    </source>
</evidence>
<evidence type="ECO:0000256" key="6">
    <source>
        <dbReference type="ARBA" id="ARBA00022692"/>
    </source>
</evidence>
<evidence type="ECO:0000256" key="4">
    <source>
        <dbReference type="ARBA" id="ARBA00022519"/>
    </source>
</evidence>
<dbReference type="Proteomes" id="UP000603434">
    <property type="component" value="Unassembled WGS sequence"/>
</dbReference>
<evidence type="ECO:0000313" key="11">
    <source>
        <dbReference type="EMBL" id="MBC8360518.1"/>
    </source>
</evidence>
<keyword evidence="9 10" id="KW-0472">Membrane</keyword>
<dbReference type="InterPro" id="IPR050480">
    <property type="entry name" value="CysZ-like"/>
</dbReference>
<keyword evidence="2" id="KW-0813">Transport</keyword>
<dbReference type="GO" id="GO:0000103">
    <property type="term" value="P:sulfate assimilation"/>
    <property type="evidence" value="ECO:0007669"/>
    <property type="project" value="TreeGrafter"/>
</dbReference>
<accession>A0A8J6TLD3</accession>
<dbReference type="PANTHER" id="PTHR37468:SF1">
    <property type="entry name" value="SULFATE TRANSPORTER CYSZ"/>
    <property type="match status" value="1"/>
</dbReference>
<reference evidence="11 12" key="1">
    <citation type="submission" date="2020-08" db="EMBL/GenBank/DDBJ databases">
        <title>Bridging the membrane lipid divide: bacteria of the FCB group superphylum have the potential to synthesize archaeal ether lipids.</title>
        <authorList>
            <person name="Villanueva L."/>
            <person name="Von Meijenfeldt F.A.B."/>
            <person name="Westbye A.B."/>
            <person name="Yadav S."/>
            <person name="Hopmans E.C."/>
            <person name="Dutilh B.E."/>
            <person name="Sinninghe Damste J.S."/>
        </authorList>
    </citation>
    <scope>NUCLEOTIDE SEQUENCE [LARGE SCALE GENOMIC DNA]</scope>
    <source>
        <strain evidence="11">NIOZ-UU30</strain>
    </source>
</reference>
<comment type="subcellular location">
    <subcellularLocation>
        <location evidence="1">Membrane</location>
        <topology evidence="1">Multi-pass membrane protein</topology>
    </subcellularLocation>
</comment>
<gene>
    <name evidence="11" type="ORF">H8E23_03880</name>
</gene>
<evidence type="ECO:0000256" key="5">
    <source>
        <dbReference type="ARBA" id="ARBA00022605"/>
    </source>
</evidence>
<keyword evidence="4" id="KW-0997">Cell inner membrane</keyword>
<protein>
    <submittedName>
        <fullName evidence="11">EI24 domain-containing protein</fullName>
    </submittedName>
</protein>
<organism evidence="11 12">
    <name type="scientific">Candidatus Desulfatibia profunda</name>
    <dbReference type="NCBI Taxonomy" id="2841695"/>
    <lineage>
        <taxon>Bacteria</taxon>
        <taxon>Pseudomonadati</taxon>
        <taxon>Thermodesulfobacteriota</taxon>
        <taxon>Desulfobacteria</taxon>
        <taxon>Desulfobacterales</taxon>
        <taxon>Desulfobacterales incertae sedis</taxon>
        <taxon>Candidatus Desulfatibia</taxon>
    </lineage>
</organism>
<evidence type="ECO:0000256" key="7">
    <source>
        <dbReference type="ARBA" id="ARBA00022989"/>
    </source>
</evidence>
<evidence type="ECO:0000256" key="3">
    <source>
        <dbReference type="ARBA" id="ARBA00022475"/>
    </source>
</evidence>
<keyword evidence="5" id="KW-0028">Amino-acid biosynthesis</keyword>
<evidence type="ECO:0000256" key="2">
    <source>
        <dbReference type="ARBA" id="ARBA00022448"/>
    </source>
</evidence>
<feature type="transmembrane region" description="Helical" evidence="10">
    <location>
        <begin position="68"/>
        <end position="101"/>
    </location>
</feature>
<dbReference type="GO" id="GO:0009675">
    <property type="term" value="F:high-affinity sulfate:proton symporter activity"/>
    <property type="evidence" value="ECO:0007669"/>
    <property type="project" value="TreeGrafter"/>
</dbReference>
<dbReference type="GO" id="GO:0005886">
    <property type="term" value="C:plasma membrane"/>
    <property type="evidence" value="ECO:0007669"/>
    <property type="project" value="TreeGrafter"/>
</dbReference>
<feature type="transmembrane region" description="Helical" evidence="10">
    <location>
        <begin position="21"/>
        <end position="48"/>
    </location>
</feature>
<feature type="transmembrane region" description="Helical" evidence="10">
    <location>
        <begin position="203"/>
        <end position="233"/>
    </location>
</feature>
<keyword evidence="7 10" id="KW-1133">Transmembrane helix</keyword>
<evidence type="ECO:0000256" key="1">
    <source>
        <dbReference type="ARBA" id="ARBA00004141"/>
    </source>
</evidence>
<sequence length="243" mass="27343">MNLFSGLAYNYKGLKLGVKTPGLLFLGLVRFVVIVAITAASAGLVLGYYHEILNLIWHRPESPWIVWLWHLVSWLVALLIVGVSAVVSFFISQLLCSVLIMDAMSRITEQKVTGRAQETERMPLLKHFFYLLRQEIPRAVIPVMIALVLMMLGWLTPLAPVLTVISSLAAVIFLAWDNTDLIPARRLEPFGSRFKFLLKHLSFHLGFGLWFLIPGLNIIFLAFAPVGATLFYVERIDGRVPQA</sequence>
<feature type="transmembrane region" description="Helical" evidence="10">
    <location>
        <begin position="161"/>
        <end position="182"/>
    </location>
</feature>